<dbReference type="InterPro" id="IPR003646">
    <property type="entry name" value="SH3-like_bac-type"/>
</dbReference>
<accession>A0ABS5R1W3</accession>
<dbReference type="RefSeq" id="WP_213753521.1">
    <property type="nucleotide sequence ID" value="NZ_JAHCQH010000004.1"/>
</dbReference>
<feature type="domain" description="SH3b" evidence="2">
    <location>
        <begin position="374"/>
        <end position="421"/>
    </location>
</feature>
<gene>
    <name evidence="3" type="ORF">KIP89_00860</name>
</gene>
<dbReference type="Pfam" id="PF08239">
    <property type="entry name" value="SH3_3"/>
    <property type="match status" value="1"/>
</dbReference>
<name>A0ABS5R1W3_9HYPH</name>
<reference evidence="3" key="1">
    <citation type="submission" date="2021-05" db="EMBL/GenBank/DDBJ databases">
        <authorList>
            <person name="Sun Q."/>
            <person name="Inoue M."/>
        </authorList>
    </citation>
    <scope>NUCLEOTIDE SEQUENCE</scope>
    <source>
        <strain evidence="3">VKM B-3255</strain>
    </source>
</reference>
<dbReference type="Gene3D" id="2.30.30.40">
    <property type="entry name" value="SH3 Domains"/>
    <property type="match status" value="1"/>
</dbReference>
<proteinExistence type="predicted"/>
<organism evidence="3 4">
    <name type="scientific">Ancylobacter radicis</name>
    <dbReference type="NCBI Taxonomy" id="2836179"/>
    <lineage>
        <taxon>Bacteria</taxon>
        <taxon>Pseudomonadati</taxon>
        <taxon>Pseudomonadota</taxon>
        <taxon>Alphaproteobacteria</taxon>
        <taxon>Hyphomicrobiales</taxon>
        <taxon>Xanthobacteraceae</taxon>
        <taxon>Ancylobacter</taxon>
    </lineage>
</organism>
<feature type="region of interest" description="Disordered" evidence="1">
    <location>
        <begin position="302"/>
        <end position="365"/>
    </location>
</feature>
<comment type="caution">
    <text evidence="3">The sequence shown here is derived from an EMBL/GenBank/DDBJ whole genome shotgun (WGS) entry which is preliminary data.</text>
</comment>
<dbReference type="EMBL" id="JAHCQH010000004">
    <property type="protein sequence ID" value="MBS9475658.1"/>
    <property type="molecule type" value="Genomic_DNA"/>
</dbReference>
<keyword evidence="4" id="KW-1185">Reference proteome</keyword>
<dbReference type="Proteomes" id="UP001166585">
    <property type="component" value="Unassembled WGS sequence"/>
</dbReference>
<evidence type="ECO:0000313" key="4">
    <source>
        <dbReference type="Proteomes" id="UP001166585"/>
    </source>
</evidence>
<evidence type="ECO:0000256" key="1">
    <source>
        <dbReference type="SAM" id="MobiDB-lite"/>
    </source>
</evidence>
<sequence>MPTSSQEPRGSGLSSTLVKDFRAILNALEQEKATRGGDAQLVSSTGASVSGHAGADPRSVDEPARPLVVRREPSERPAPAPYSEVRTRIAALGDVRDMFPVRPKAELQTPVAPLSSEAQPVPDQLRPAALRPVQQPISDSSTTESRRRGFGVVGRCAEGEAPARRRRAASKDAFTWQRLGVLAICMAIAGGGAVALQSVVGREEAKVAPEAIGNAAIASVAPSAPLAMVAATESAEAGPAEPFPIASAPAASTAPSVSAVVAEVPQPTLRNAEPLFETTPVPANIPGMTAFAPTGEADAQNTEALASAQPKAVSLPKQAPLPPPAPVKHVASAEPTAPTDSDTAAVAEEDGPSDTAATGFGGDPVGTITLRSPVTMRAAPKKGAAPIANLPGGQKVDLVACSGWCEVIADGKRGFIYKSFVDVSALKPMETVTP</sequence>
<evidence type="ECO:0000259" key="2">
    <source>
        <dbReference type="Pfam" id="PF08239"/>
    </source>
</evidence>
<protein>
    <submittedName>
        <fullName evidence="3">SH3 domain-containing protein</fullName>
    </submittedName>
</protein>
<evidence type="ECO:0000313" key="3">
    <source>
        <dbReference type="EMBL" id="MBS9475658.1"/>
    </source>
</evidence>
<feature type="region of interest" description="Disordered" evidence="1">
    <location>
        <begin position="31"/>
        <end position="85"/>
    </location>
</feature>
<feature type="compositionally biased region" description="Basic and acidic residues" evidence="1">
    <location>
        <begin position="58"/>
        <end position="75"/>
    </location>
</feature>